<name>A0ABW9VEF8_9BURK</name>
<dbReference type="Proteomes" id="UP000449678">
    <property type="component" value="Unassembled WGS sequence"/>
</dbReference>
<accession>A0ABW9VEF8</accession>
<comment type="caution">
    <text evidence="1">The sequence shown here is derived from an EMBL/GenBank/DDBJ whole genome shotgun (WGS) entry which is preliminary data.</text>
</comment>
<organism evidence="1 2">
    <name type="scientific">Duganella lactea</name>
    <dbReference type="NCBI Taxonomy" id="2692173"/>
    <lineage>
        <taxon>Bacteria</taxon>
        <taxon>Pseudomonadati</taxon>
        <taxon>Pseudomonadota</taxon>
        <taxon>Betaproteobacteria</taxon>
        <taxon>Burkholderiales</taxon>
        <taxon>Oxalobacteraceae</taxon>
        <taxon>Telluria group</taxon>
        <taxon>Duganella</taxon>
    </lineage>
</organism>
<sequence>MSVSDALHKTVHGAPGGHAALAVRLGMSPVILRNKANPNSSSNKATLEDVDRIIGLTGDASILHALAANHGFVCVAIEGAGTACETAALEAVTKVWMCNGDVGAAVHQALEDGIIEKHEVVAIKAAVYRLEQAAHQMVARLEHMAAQDAREVRNV</sequence>
<evidence type="ECO:0008006" key="3">
    <source>
        <dbReference type="Google" id="ProtNLM"/>
    </source>
</evidence>
<proteinExistence type="predicted"/>
<reference evidence="1 2" key="1">
    <citation type="submission" date="2019-12" db="EMBL/GenBank/DDBJ databases">
        <title>Novel species isolated from a subtropical stream in China.</title>
        <authorList>
            <person name="Lu H."/>
        </authorList>
    </citation>
    <scope>NUCLEOTIDE SEQUENCE [LARGE SCALE GENOMIC DNA]</scope>
    <source>
        <strain evidence="1 2">FT94W</strain>
    </source>
</reference>
<dbReference type="EMBL" id="WWCO01000025">
    <property type="protein sequence ID" value="MYM37245.1"/>
    <property type="molecule type" value="Genomic_DNA"/>
</dbReference>
<dbReference type="InterPro" id="IPR009679">
    <property type="entry name" value="Phage_186_CII-like"/>
</dbReference>
<dbReference type="Pfam" id="PF06892">
    <property type="entry name" value="Phage_CP76"/>
    <property type="match status" value="1"/>
</dbReference>
<protein>
    <recommendedName>
        <fullName evidence="3">Transcriptional regulator</fullName>
    </recommendedName>
</protein>
<dbReference type="RefSeq" id="WP_160992588.1">
    <property type="nucleotide sequence ID" value="NZ_WWCO01000025.1"/>
</dbReference>
<evidence type="ECO:0000313" key="1">
    <source>
        <dbReference type="EMBL" id="MYM37245.1"/>
    </source>
</evidence>
<gene>
    <name evidence="1" type="ORF">GTP38_23240</name>
</gene>
<evidence type="ECO:0000313" key="2">
    <source>
        <dbReference type="Proteomes" id="UP000449678"/>
    </source>
</evidence>
<keyword evidence="2" id="KW-1185">Reference proteome</keyword>